<gene>
    <name evidence="1" type="ORF">HUJ06_030785</name>
</gene>
<keyword evidence="2" id="KW-1185">Reference proteome</keyword>
<proteinExistence type="predicted"/>
<dbReference type="PANTHER" id="PTHR31215">
    <property type="entry name" value="OS05G0510400 PROTEIN-RELATED"/>
    <property type="match status" value="1"/>
</dbReference>
<accession>A0A822YA81</accession>
<sequence>MEAGGDTHHSLTQVLRNINEIHRLRIELPGGELGIEDGVLLKWRADFRSTL</sequence>
<dbReference type="InterPro" id="IPR044809">
    <property type="entry name" value="AUF1-like"/>
</dbReference>
<organism evidence="1 2">
    <name type="scientific">Nelumbo nucifera</name>
    <name type="common">Sacred lotus</name>
    <dbReference type="NCBI Taxonomy" id="4432"/>
    <lineage>
        <taxon>Eukaryota</taxon>
        <taxon>Viridiplantae</taxon>
        <taxon>Streptophyta</taxon>
        <taxon>Embryophyta</taxon>
        <taxon>Tracheophyta</taxon>
        <taxon>Spermatophyta</taxon>
        <taxon>Magnoliopsida</taxon>
        <taxon>Proteales</taxon>
        <taxon>Nelumbonaceae</taxon>
        <taxon>Nelumbo</taxon>
    </lineage>
</organism>
<protein>
    <submittedName>
        <fullName evidence="1">Uncharacterized protein</fullName>
    </submittedName>
</protein>
<dbReference type="Proteomes" id="UP000607653">
    <property type="component" value="Unassembled WGS sequence"/>
</dbReference>
<name>A0A822YA81_NELNU</name>
<reference evidence="1 2" key="1">
    <citation type="journal article" date="2020" name="Mol. Biol. Evol.">
        <title>Distinct Expression and Methylation Patterns for Genes with Different Fates following a Single Whole-Genome Duplication in Flowering Plants.</title>
        <authorList>
            <person name="Shi T."/>
            <person name="Rahmani R.S."/>
            <person name="Gugger P.F."/>
            <person name="Wang M."/>
            <person name="Li H."/>
            <person name="Zhang Y."/>
            <person name="Li Z."/>
            <person name="Wang Q."/>
            <person name="Van de Peer Y."/>
            <person name="Marchal K."/>
            <person name="Chen J."/>
        </authorList>
    </citation>
    <scope>NUCLEOTIDE SEQUENCE [LARGE SCALE GENOMIC DNA]</scope>
    <source>
        <tissue evidence="1">Leaf</tissue>
    </source>
</reference>
<comment type="caution">
    <text evidence="1">The sequence shown here is derived from an EMBL/GenBank/DDBJ whole genome shotgun (WGS) entry which is preliminary data.</text>
</comment>
<dbReference type="AlphaFoldDB" id="A0A822YA81"/>
<dbReference type="EMBL" id="DUZY01000002">
    <property type="protein sequence ID" value="DAD29317.1"/>
    <property type="molecule type" value="Genomic_DNA"/>
</dbReference>
<evidence type="ECO:0000313" key="1">
    <source>
        <dbReference type="EMBL" id="DAD29317.1"/>
    </source>
</evidence>
<evidence type="ECO:0000313" key="2">
    <source>
        <dbReference type="Proteomes" id="UP000607653"/>
    </source>
</evidence>